<protein>
    <recommendedName>
        <fullName evidence="3">DUF1835 domain-containing protein</fullName>
    </recommendedName>
</protein>
<evidence type="ECO:0008006" key="3">
    <source>
        <dbReference type="Google" id="ProtNLM"/>
    </source>
</evidence>
<evidence type="ECO:0000313" key="1">
    <source>
        <dbReference type="EMBL" id="MDE5417308.1"/>
    </source>
</evidence>
<gene>
    <name evidence="1" type="ORF">L3049_04740</name>
</gene>
<dbReference type="EMBL" id="JAKJSC010000001">
    <property type="protein sequence ID" value="MDE5417308.1"/>
    <property type="molecule type" value="Genomic_DNA"/>
</dbReference>
<dbReference type="RefSeq" id="WP_275108647.1">
    <property type="nucleotide sequence ID" value="NZ_JAKJSC010000001.1"/>
</dbReference>
<proteinExistence type="predicted"/>
<name>A0ABT5VPF2_9BACT</name>
<keyword evidence="2" id="KW-1185">Reference proteome</keyword>
<evidence type="ECO:0000313" key="2">
    <source>
        <dbReference type="Proteomes" id="UP001528920"/>
    </source>
</evidence>
<dbReference type="Proteomes" id="UP001528920">
    <property type="component" value="Unassembled WGS sequence"/>
</dbReference>
<accession>A0ABT5VPF2</accession>
<organism evidence="1 2">
    <name type="scientific">Paralabilibaculum antarcticum</name>
    <dbReference type="NCBI Taxonomy" id="2912572"/>
    <lineage>
        <taxon>Bacteria</taxon>
        <taxon>Pseudomonadati</taxon>
        <taxon>Bacteroidota</taxon>
        <taxon>Bacteroidia</taxon>
        <taxon>Marinilabiliales</taxon>
        <taxon>Marinifilaceae</taxon>
        <taxon>Paralabilibaculum</taxon>
    </lineage>
</organism>
<reference evidence="1 2" key="1">
    <citation type="submission" date="2022-01" db="EMBL/GenBank/DDBJ databases">
        <title>Labilibaculum sp. nov, a marine bacterium isolated from Antarctica.</title>
        <authorList>
            <person name="Dai W."/>
        </authorList>
    </citation>
    <scope>NUCLEOTIDE SEQUENCE [LARGE SCALE GENOMIC DNA]</scope>
    <source>
        <strain evidence="1 2">DW002</strain>
    </source>
</reference>
<comment type="caution">
    <text evidence="1">The sequence shown here is derived from an EMBL/GenBank/DDBJ whole genome shotgun (WGS) entry which is preliminary data.</text>
</comment>
<sequence>MQNQYHILNGDCLKDQFPKELEGERIVARECLVDGAVNGETLEELLKVRAKFISNQYAMFSEEDYYEGTAVEIKKMLAIPSNADVNLWFEDDLFCQVNFWFTLNLLYEHGKKKGIYLIRPNKGNEYIFGKMNQKELLVAFENRIEIKGESLEKMSQLWRFYQKEDWMKMGRIASDLQSDFPFVLEAVNAQIDRLPSENSLGRPKETLKKITEDLQTTEFGPVFKEFCKRESIYGFGDLQVQVLLRELLADK</sequence>